<dbReference type="Pfam" id="PF02322">
    <property type="entry name" value="Cyt_bd_oxida_II"/>
    <property type="match status" value="1"/>
</dbReference>
<evidence type="ECO:0000256" key="7">
    <source>
        <dbReference type="ARBA" id="ARBA00022723"/>
    </source>
</evidence>
<evidence type="ECO:0000256" key="9">
    <source>
        <dbReference type="ARBA" id="ARBA00022989"/>
    </source>
</evidence>
<evidence type="ECO:0000256" key="4">
    <source>
        <dbReference type="ARBA" id="ARBA00022475"/>
    </source>
</evidence>
<dbReference type="RefSeq" id="WP_003614054.1">
    <property type="nucleotide sequence ID" value="NZ_ADVE02000001.1"/>
</dbReference>
<keyword evidence="6 12" id="KW-0812">Transmembrane</keyword>
<feature type="transmembrane region" description="Helical" evidence="12">
    <location>
        <begin position="339"/>
        <end position="362"/>
    </location>
</feature>
<evidence type="ECO:0000256" key="12">
    <source>
        <dbReference type="SAM" id="Phobius"/>
    </source>
</evidence>
<comment type="similarity">
    <text evidence="2">Belongs to the cytochrome ubiquinol oxidase subunit 2 family.</text>
</comment>
<dbReference type="STRING" id="595536.GCA_000178815_02841"/>
<keyword evidence="7" id="KW-0479">Metal-binding</keyword>
<feature type="transmembrane region" description="Helical" evidence="12">
    <location>
        <begin position="166"/>
        <end position="191"/>
    </location>
</feature>
<feature type="transmembrane region" description="Helical" evidence="12">
    <location>
        <begin position="203"/>
        <end position="224"/>
    </location>
</feature>
<dbReference type="EMBL" id="CP023737">
    <property type="protein sequence ID" value="ATQ68455.1"/>
    <property type="molecule type" value="Genomic_DNA"/>
</dbReference>
<dbReference type="AlphaFoldDB" id="A0A2D2D0D6"/>
<name>A0A2D2D0D6_METT3</name>
<gene>
    <name evidence="13" type="primary">cydB</name>
    <name evidence="13" type="ORF">CQW49_11625</name>
</gene>
<keyword evidence="3" id="KW-0813">Transport</keyword>
<keyword evidence="5" id="KW-0349">Heme</keyword>
<dbReference type="PANTHER" id="PTHR43141:SF5">
    <property type="entry name" value="CYTOCHROME BD-I UBIQUINOL OXIDASE SUBUNIT 2"/>
    <property type="match status" value="1"/>
</dbReference>
<accession>A0A2D2D0D6</accession>
<evidence type="ECO:0000313" key="13">
    <source>
        <dbReference type="EMBL" id="ATQ68455.1"/>
    </source>
</evidence>
<evidence type="ECO:0000256" key="6">
    <source>
        <dbReference type="ARBA" id="ARBA00022692"/>
    </source>
</evidence>
<dbReference type="PIRSF" id="PIRSF000267">
    <property type="entry name" value="Cyt_oxidse_sub2"/>
    <property type="match status" value="1"/>
</dbReference>
<keyword evidence="8" id="KW-0249">Electron transport</keyword>
<sequence>MPIDYELLRLVWWALLGTLLAGFAVFDGFDLGVAVLHPLVARTDQQRRVTLNAIGPVWEGNQVWLILGGGAIFAAFPQLYAVSFSGFYLAMFLVLLGLVLRPAAIVYRSKRESARWRGAWDWIFFASGLVPALLFGVAFGNVLLGAPFRFDERMNIIYEGNLLGLLSPFALLCGLVSLAMIAMQGAAWLALKTDGAVAHRAKISGVVAALVMLAAFTFAGYWGMQSVDGYVVTSVIDSNGPSTPLVKTVAREAGAWRAAYEARPWTLAAPVAGLFGAAVALLTIFFAPLVAFIGSSIAVAGVVATAGFTLFPFLLPSSLEPNHSLTLWDASSSERTLGLMLGAVIVFLPIVLVYTAWIYSVLRGTVSEAAMAGDEDDHPY</sequence>
<keyword evidence="11 12" id="KW-0472">Membrane</keyword>
<dbReference type="KEGG" id="mtw:CQW49_11625"/>
<evidence type="ECO:0000256" key="5">
    <source>
        <dbReference type="ARBA" id="ARBA00022617"/>
    </source>
</evidence>
<keyword evidence="9 12" id="KW-1133">Transmembrane helix</keyword>
<evidence type="ECO:0000256" key="3">
    <source>
        <dbReference type="ARBA" id="ARBA00022448"/>
    </source>
</evidence>
<dbReference type="GO" id="GO:0070069">
    <property type="term" value="C:cytochrome complex"/>
    <property type="evidence" value="ECO:0007669"/>
    <property type="project" value="TreeGrafter"/>
</dbReference>
<dbReference type="GO" id="GO:0005886">
    <property type="term" value="C:plasma membrane"/>
    <property type="evidence" value="ECO:0007669"/>
    <property type="project" value="UniProtKB-SubCell"/>
</dbReference>
<evidence type="ECO:0000313" key="14">
    <source>
        <dbReference type="Proteomes" id="UP000230709"/>
    </source>
</evidence>
<evidence type="ECO:0000256" key="10">
    <source>
        <dbReference type="ARBA" id="ARBA00023004"/>
    </source>
</evidence>
<feature type="transmembrane region" description="Helical" evidence="12">
    <location>
        <begin position="119"/>
        <end position="146"/>
    </location>
</feature>
<dbReference type="PANTHER" id="PTHR43141">
    <property type="entry name" value="CYTOCHROME BD2 SUBUNIT II"/>
    <property type="match status" value="1"/>
</dbReference>
<feature type="transmembrane region" description="Helical" evidence="12">
    <location>
        <begin position="267"/>
        <end position="290"/>
    </location>
</feature>
<keyword evidence="10" id="KW-0408">Iron</keyword>
<feature type="transmembrane region" description="Helical" evidence="12">
    <location>
        <begin position="297"/>
        <end position="319"/>
    </location>
</feature>
<evidence type="ECO:0000256" key="1">
    <source>
        <dbReference type="ARBA" id="ARBA00004651"/>
    </source>
</evidence>
<organism evidence="13 14">
    <name type="scientific">Methylosinus trichosporium (strain ATCC 35070 / NCIMB 11131 / UNIQEM 75 / OB3b)</name>
    <dbReference type="NCBI Taxonomy" id="595536"/>
    <lineage>
        <taxon>Bacteria</taxon>
        <taxon>Pseudomonadati</taxon>
        <taxon>Pseudomonadota</taxon>
        <taxon>Alphaproteobacteria</taxon>
        <taxon>Hyphomicrobiales</taxon>
        <taxon>Methylocystaceae</taxon>
        <taxon>Methylosinus</taxon>
    </lineage>
</organism>
<dbReference type="Proteomes" id="UP000230709">
    <property type="component" value="Chromosome"/>
</dbReference>
<dbReference type="GO" id="GO:0019646">
    <property type="term" value="P:aerobic electron transport chain"/>
    <property type="evidence" value="ECO:0007669"/>
    <property type="project" value="TreeGrafter"/>
</dbReference>
<dbReference type="NCBIfam" id="TIGR00203">
    <property type="entry name" value="cydB"/>
    <property type="match status" value="1"/>
</dbReference>
<evidence type="ECO:0000256" key="2">
    <source>
        <dbReference type="ARBA" id="ARBA00007543"/>
    </source>
</evidence>
<dbReference type="GO" id="GO:0046872">
    <property type="term" value="F:metal ion binding"/>
    <property type="evidence" value="ECO:0007669"/>
    <property type="project" value="UniProtKB-KW"/>
</dbReference>
<feature type="transmembrane region" description="Helical" evidence="12">
    <location>
        <begin position="12"/>
        <end position="41"/>
    </location>
</feature>
<proteinExistence type="inferred from homology"/>
<evidence type="ECO:0000256" key="11">
    <source>
        <dbReference type="ARBA" id="ARBA00023136"/>
    </source>
</evidence>
<reference evidence="14" key="1">
    <citation type="submission" date="2017-10" db="EMBL/GenBank/DDBJ databases">
        <title>Completed PacBio SMRT sequence of Methylosinus trichosporium OB3b reveals presence of a third large plasmid.</title>
        <authorList>
            <person name="Charles T.C."/>
            <person name="Lynch M.D.J."/>
            <person name="Heil J.R."/>
            <person name="Cheng J."/>
        </authorList>
    </citation>
    <scope>NUCLEOTIDE SEQUENCE [LARGE SCALE GENOMIC DNA]</scope>
    <source>
        <strain evidence="14">OB3b</strain>
    </source>
</reference>
<keyword evidence="4" id="KW-1003">Cell membrane</keyword>
<dbReference type="GO" id="GO:0016682">
    <property type="term" value="F:oxidoreductase activity, acting on diphenols and related substances as donors, oxygen as acceptor"/>
    <property type="evidence" value="ECO:0007669"/>
    <property type="project" value="TreeGrafter"/>
</dbReference>
<evidence type="ECO:0000256" key="8">
    <source>
        <dbReference type="ARBA" id="ARBA00022982"/>
    </source>
</evidence>
<dbReference type="InterPro" id="IPR003317">
    <property type="entry name" value="Cyt-d_oxidase_su2"/>
</dbReference>
<keyword evidence="14" id="KW-1185">Reference proteome</keyword>
<comment type="subcellular location">
    <subcellularLocation>
        <location evidence="1">Cell membrane</location>
        <topology evidence="1">Multi-pass membrane protein</topology>
    </subcellularLocation>
</comment>
<dbReference type="GO" id="GO:0009055">
    <property type="term" value="F:electron transfer activity"/>
    <property type="evidence" value="ECO:0007669"/>
    <property type="project" value="TreeGrafter"/>
</dbReference>
<feature type="transmembrane region" description="Helical" evidence="12">
    <location>
        <begin position="87"/>
        <end position="107"/>
    </location>
</feature>
<protein>
    <submittedName>
        <fullName evidence="13">Cytochrome d ubiquinol oxidase subunit II</fullName>
    </submittedName>
</protein>